<evidence type="ECO:0000313" key="3">
    <source>
        <dbReference type="Proteomes" id="UP000002484"/>
    </source>
</evidence>
<feature type="compositionally biased region" description="Pro residues" evidence="1">
    <location>
        <begin position="73"/>
        <end position="86"/>
    </location>
</feature>
<dbReference type="KEGG" id="fri:FraEuI1c_7140"/>
<dbReference type="Proteomes" id="UP000002484">
    <property type="component" value="Chromosome"/>
</dbReference>
<feature type="region of interest" description="Disordered" evidence="1">
    <location>
        <begin position="59"/>
        <end position="101"/>
    </location>
</feature>
<feature type="region of interest" description="Disordered" evidence="1">
    <location>
        <begin position="1"/>
        <end position="20"/>
    </location>
</feature>
<dbReference type="EMBL" id="CP002299">
    <property type="protein sequence ID" value="ADP85105.1"/>
    <property type="molecule type" value="Genomic_DNA"/>
</dbReference>
<evidence type="ECO:0000313" key="2">
    <source>
        <dbReference type="EMBL" id="ADP85105.1"/>
    </source>
</evidence>
<dbReference type="HOGENOM" id="CLU_083276_0_0_11"/>
<dbReference type="STRING" id="298654.FraEuI1c_7140"/>
<dbReference type="eggNOG" id="ENOG5031T83">
    <property type="taxonomic scope" value="Bacteria"/>
</dbReference>
<accession>E3IYN4</accession>
<keyword evidence="3" id="KW-1185">Reference proteome</keyword>
<name>E3IYN4_PSEI1</name>
<dbReference type="RefSeq" id="WP_013428216.1">
    <property type="nucleotide sequence ID" value="NC_014666.1"/>
</dbReference>
<proteinExistence type="predicted"/>
<reference evidence="2 3" key="1">
    <citation type="submission" date="2010-10" db="EMBL/GenBank/DDBJ databases">
        <title>Complete sequence of Frankia sp. EuI1c.</title>
        <authorList>
            <consortium name="US DOE Joint Genome Institute"/>
            <person name="Lucas S."/>
            <person name="Copeland A."/>
            <person name="Lapidus A."/>
            <person name="Cheng J.-F."/>
            <person name="Bruce D."/>
            <person name="Goodwin L."/>
            <person name="Pitluck S."/>
            <person name="Chertkov O."/>
            <person name="Detter J.C."/>
            <person name="Han C."/>
            <person name="Tapia R."/>
            <person name="Land M."/>
            <person name="Hauser L."/>
            <person name="Jeffries C."/>
            <person name="Kyrpides N."/>
            <person name="Ivanova N."/>
            <person name="Mikhailova N."/>
            <person name="Beauchemin N."/>
            <person name="Sen A."/>
            <person name="Sur S.A."/>
            <person name="Gtari M."/>
            <person name="Wall L."/>
            <person name="Tisa L."/>
            <person name="Woyke T."/>
        </authorList>
    </citation>
    <scope>NUCLEOTIDE SEQUENCE [LARGE SCALE GENOMIC DNA]</scope>
    <source>
        <strain evidence="3">DSM 45817 / CECT 9037 / EuI1c</strain>
    </source>
</reference>
<dbReference type="InParanoid" id="E3IYN4"/>
<feature type="compositionally biased region" description="Low complexity" evidence="1">
    <location>
        <begin position="59"/>
        <end position="72"/>
    </location>
</feature>
<evidence type="ECO:0000256" key="1">
    <source>
        <dbReference type="SAM" id="MobiDB-lite"/>
    </source>
</evidence>
<sequence length="249" mass="24271">MTPGPARVGASPPTESAPGAVRTACLARLWSRGTGPAPKILVAAAAVALVGAGCSLPGGSTSKPTPSASPATTGPPPGASQAPGPPLATASAAPDAATPPDGSAPAAVATYCFARWQSFDARTDASLGAGVQRAAADQCFTPDFLGQLTSGTGTGAPTPDAGAGPAWDDLRAHGARSTVTVLAATPLGDTAATGRVVYLLNARSAYTTDNATATQTVSTPTVTLLRDTTGRWRIAGADLSASAGDAPGR</sequence>
<protein>
    <submittedName>
        <fullName evidence="2">Uncharacterized protein</fullName>
    </submittedName>
</protein>
<dbReference type="AlphaFoldDB" id="E3IYN4"/>
<feature type="compositionally biased region" description="Low complexity" evidence="1">
    <location>
        <begin position="87"/>
        <end position="101"/>
    </location>
</feature>
<organism evidence="2 3">
    <name type="scientific">Pseudofrankia inefficax (strain DSM 45817 / CECT 9037 / DDB 130130 / EuI1c)</name>
    <name type="common">Frankia inefficax</name>
    <dbReference type="NCBI Taxonomy" id="298654"/>
    <lineage>
        <taxon>Bacteria</taxon>
        <taxon>Bacillati</taxon>
        <taxon>Actinomycetota</taxon>
        <taxon>Actinomycetes</taxon>
        <taxon>Frankiales</taxon>
        <taxon>Frankiaceae</taxon>
        <taxon>Pseudofrankia</taxon>
    </lineage>
</organism>
<gene>
    <name evidence="2" type="ordered locus">FraEuI1c_7140</name>
</gene>